<organism evidence="5 6">
    <name type="scientific">Dacryopinax primogenitus (strain DJM 731)</name>
    <name type="common">Brown rot fungus</name>
    <dbReference type="NCBI Taxonomy" id="1858805"/>
    <lineage>
        <taxon>Eukaryota</taxon>
        <taxon>Fungi</taxon>
        <taxon>Dikarya</taxon>
        <taxon>Basidiomycota</taxon>
        <taxon>Agaricomycotina</taxon>
        <taxon>Dacrymycetes</taxon>
        <taxon>Dacrymycetales</taxon>
        <taxon>Dacrymycetaceae</taxon>
        <taxon>Dacryopinax</taxon>
    </lineage>
</organism>
<evidence type="ECO:0000256" key="1">
    <source>
        <dbReference type="ARBA" id="ARBA00006328"/>
    </source>
</evidence>
<dbReference type="OMA" id="HWEDDAW"/>
<dbReference type="OrthoDB" id="419598at2759"/>
<dbReference type="InterPro" id="IPR051164">
    <property type="entry name" value="NmrA-like_oxidored"/>
</dbReference>
<dbReference type="Gene3D" id="3.90.25.10">
    <property type="entry name" value="UDP-galactose 4-epimerase, domain 1"/>
    <property type="match status" value="1"/>
</dbReference>
<keyword evidence="3" id="KW-0560">Oxidoreductase</keyword>
<dbReference type="SUPFAM" id="SSF51735">
    <property type="entry name" value="NAD(P)-binding Rossmann-fold domains"/>
    <property type="match status" value="1"/>
</dbReference>
<evidence type="ECO:0000256" key="3">
    <source>
        <dbReference type="ARBA" id="ARBA00023002"/>
    </source>
</evidence>
<dbReference type="GeneID" id="63690903"/>
<dbReference type="STRING" id="1858805.M5FXZ2"/>
<keyword evidence="6" id="KW-1185">Reference proteome</keyword>
<gene>
    <name evidence="5" type="ORF">DACRYDRAFT_67296</name>
</gene>
<name>M5FXZ2_DACPD</name>
<sequence>MSTKLVAVLGATGTQGGSVVTSLLAHGGYSVRAITRDTTSAKAQALKAKGIEVVSASLTDAPSLVKAFEGAYAVFGVTVPFTKDSEVLQGRNIVDAAKEAKVPLLVWSSLFSTSEASHGKYTTIYHFDQKSEVDKYARSSGQPTVIIHTGGFMENLIKFGQLQKDPSDANKWNIVYPVLRPDVLMPLVYITADLGNIVVAIIDHWEDDAWKSRLTKDVVVAAPYLASINDIVTLLKKLSGKEVVYVERPALDFEKVVYGFANEGYFRYPEQTILQELGVKTHSVEDYARVEVLPYIESAQ</sequence>
<dbReference type="Pfam" id="PF05368">
    <property type="entry name" value="NmrA"/>
    <property type="match status" value="1"/>
</dbReference>
<dbReference type="InterPro" id="IPR008030">
    <property type="entry name" value="NmrA-like"/>
</dbReference>
<reference evidence="5 6" key="1">
    <citation type="journal article" date="2012" name="Science">
        <title>The Paleozoic origin of enzymatic lignin decomposition reconstructed from 31 fungal genomes.</title>
        <authorList>
            <person name="Floudas D."/>
            <person name="Binder M."/>
            <person name="Riley R."/>
            <person name="Barry K."/>
            <person name="Blanchette R.A."/>
            <person name="Henrissat B."/>
            <person name="Martinez A.T."/>
            <person name="Otillar R."/>
            <person name="Spatafora J.W."/>
            <person name="Yadav J.S."/>
            <person name="Aerts A."/>
            <person name="Benoit I."/>
            <person name="Boyd A."/>
            <person name="Carlson A."/>
            <person name="Copeland A."/>
            <person name="Coutinho P.M."/>
            <person name="de Vries R.P."/>
            <person name="Ferreira P."/>
            <person name="Findley K."/>
            <person name="Foster B."/>
            <person name="Gaskell J."/>
            <person name="Glotzer D."/>
            <person name="Gorecki P."/>
            <person name="Heitman J."/>
            <person name="Hesse C."/>
            <person name="Hori C."/>
            <person name="Igarashi K."/>
            <person name="Jurgens J.A."/>
            <person name="Kallen N."/>
            <person name="Kersten P."/>
            <person name="Kohler A."/>
            <person name="Kuees U."/>
            <person name="Kumar T.K.A."/>
            <person name="Kuo A."/>
            <person name="LaButti K."/>
            <person name="Larrondo L.F."/>
            <person name="Lindquist E."/>
            <person name="Ling A."/>
            <person name="Lombard V."/>
            <person name="Lucas S."/>
            <person name="Lundell T."/>
            <person name="Martin R."/>
            <person name="McLaughlin D.J."/>
            <person name="Morgenstern I."/>
            <person name="Morin E."/>
            <person name="Murat C."/>
            <person name="Nagy L.G."/>
            <person name="Nolan M."/>
            <person name="Ohm R.A."/>
            <person name="Patyshakuliyeva A."/>
            <person name="Rokas A."/>
            <person name="Ruiz-Duenas F.J."/>
            <person name="Sabat G."/>
            <person name="Salamov A."/>
            <person name="Samejima M."/>
            <person name="Schmutz J."/>
            <person name="Slot J.C."/>
            <person name="St John F."/>
            <person name="Stenlid J."/>
            <person name="Sun H."/>
            <person name="Sun S."/>
            <person name="Syed K."/>
            <person name="Tsang A."/>
            <person name="Wiebenga A."/>
            <person name="Young D."/>
            <person name="Pisabarro A."/>
            <person name="Eastwood D.C."/>
            <person name="Martin F."/>
            <person name="Cullen D."/>
            <person name="Grigoriev I.V."/>
            <person name="Hibbett D.S."/>
        </authorList>
    </citation>
    <scope>NUCLEOTIDE SEQUENCE [LARGE SCALE GENOMIC DNA]</scope>
    <source>
        <strain evidence="5 6">DJM-731 SS1</strain>
    </source>
</reference>
<dbReference type="Gene3D" id="3.40.50.720">
    <property type="entry name" value="NAD(P)-binding Rossmann-like Domain"/>
    <property type="match status" value="1"/>
</dbReference>
<dbReference type="AlphaFoldDB" id="M5FXZ2"/>
<dbReference type="GO" id="GO:0016491">
    <property type="term" value="F:oxidoreductase activity"/>
    <property type="evidence" value="ECO:0007669"/>
    <property type="project" value="UniProtKB-KW"/>
</dbReference>
<dbReference type="GO" id="GO:0005634">
    <property type="term" value="C:nucleus"/>
    <property type="evidence" value="ECO:0007669"/>
    <property type="project" value="TreeGrafter"/>
</dbReference>
<evidence type="ECO:0000256" key="2">
    <source>
        <dbReference type="ARBA" id="ARBA00022857"/>
    </source>
</evidence>
<evidence type="ECO:0000259" key="4">
    <source>
        <dbReference type="Pfam" id="PF05368"/>
    </source>
</evidence>
<dbReference type="PANTHER" id="PTHR42748">
    <property type="entry name" value="NITROGEN METABOLITE REPRESSION PROTEIN NMRA FAMILY MEMBER"/>
    <property type="match status" value="1"/>
</dbReference>
<keyword evidence="2" id="KW-0521">NADP</keyword>
<dbReference type="RefSeq" id="XP_040628291.1">
    <property type="nucleotide sequence ID" value="XM_040775841.1"/>
</dbReference>
<dbReference type="InterPro" id="IPR036291">
    <property type="entry name" value="NAD(P)-bd_dom_sf"/>
</dbReference>
<evidence type="ECO:0000313" key="5">
    <source>
        <dbReference type="EMBL" id="EJU01394.1"/>
    </source>
</evidence>
<proteinExistence type="inferred from homology"/>
<evidence type="ECO:0000313" key="6">
    <source>
        <dbReference type="Proteomes" id="UP000030653"/>
    </source>
</evidence>
<feature type="domain" description="NmrA-like" evidence="4">
    <location>
        <begin position="3"/>
        <end position="258"/>
    </location>
</feature>
<dbReference type="PANTHER" id="PTHR42748:SF30">
    <property type="entry name" value="NMRA-LIKE DOMAIN-CONTAINING PROTEIN"/>
    <property type="match status" value="1"/>
</dbReference>
<dbReference type="EMBL" id="JH795864">
    <property type="protein sequence ID" value="EJU01394.1"/>
    <property type="molecule type" value="Genomic_DNA"/>
</dbReference>
<dbReference type="HOGENOM" id="CLU_007383_8_2_1"/>
<accession>M5FXZ2</accession>
<dbReference type="CDD" id="cd05251">
    <property type="entry name" value="NmrA_like_SDR_a"/>
    <property type="match status" value="1"/>
</dbReference>
<protein>
    <submittedName>
        <fullName evidence="5">NADP-binding protein</fullName>
    </submittedName>
</protein>
<dbReference type="Proteomes" id="UP000030653">
    <property type="component" value="Unassembled WGS sequence"/>
</dbReference>
<comment type="similarity">
    <text evidence="1">Belongs to the NmrA-type oxidoreductase family.</text>
</comment>